<dbReference type="InterPro" id="IPR016477">
    <property type="entry name" value="Fructo-/Ketosamine-3-kinase"/>
</dbReference>
<evidence type="ECO:0000256" key="3">
    <source>
        <dbReference type="SAM" id="MobiDB-lite"/>
    </source>
</evidence>
<keyword evidence="5" id="KW-1185">Reference proteome</keyword>
<dbReference type="EMBL" id="VXIS01000210">
    <property type="protein sequence ID" value="KAA8896542.1"/>
    <property type="molecule type" value="Genomic_DNA"/>
</dbReference>
<evidence type="ECO:0000256" key="1">
    <source>
        <dbReference type="ARBA" id="ARBA00011961"/>
    </source>
</evidence>
<comment type="catalytic activity">
    <reaction evidence="2">
        <text>N(6)-D-ribulosyl-L-lysyl-[protein] + ATP = N(6)-(3-O-phospho-D-ribulosyl)-L-lysyl-[protein] + ADP + H(+)</text>
        <dbReference type="Rhea" id="RHEA:48432"/>
        <dbReference type="Rhea" id="RHEA-COMP:12103"/>
        <dbReference type="Rhea" id="RHEA-COMP:12104"/>
        <dbReference type="ChEBI" id="CHEBI:15378"/>
        <dbReference type="ChEBI" id="CHEBI:30616"/>
        <dbReference type="ChEBI" id="CHEBI:90418"/>
        <dbReference type="ChEBI" id="CHEBI:90420"/>
        <dbReference type="ChEBI" id="CHEBI:456216"/>
        <dbReference type="EC" id="2.7.1.172"/>
    </reaction>
    <physiologicalReaction direction="left-to-right" evidence="2">
        <dbReference type="Rhea" id="RHEA:48433"/>
    </physiologicalReaction>
</comment>
<evidence type="ECO:0000256" key="2">
    <source>
        <dbReference type="ARBA" id="ARBA00048655"/>
    </source>
</evidence>
<dbReference type="OrthoDB" id="5772781at2759"/>
<dbReference type="EC" id="2.7.1.172" evidence="1"/>
<dbReference type="PANTHER" id="PTHR12149">
    <property type="entry name" value="FRUCTOSAMINE 3 KINASE-RELATED PROTEIN"/>
    <property type="match status" value="1"/>
</dbReference>
<dbReference type="GO" id="GO:0016301">
    <property type="term" value="F:kinase activity"/>
    <property type="evidence" value="ECO:0007669"/>
    <property type="project" value="UniProtKB-KW"/>
</dbReference>
<reference evidence="4 5" key="1">
    <citation type="submission" date="2019-09" db="EMBL/GenBank/DDBJ databases">
        <title>Draft genome of the ectomycorrhizal ascomycete Sphaerosporella brunnea.</title>
        <authorList>
            <consortium name="DOE Joint Genome Institute"/>
            <person name="Benucci G.M."/>
            <person name="Marozzi G."/>
            <person name="Antonielli L."/>
            <person name="Sanchez S."/>
            <person name="Marco P."/>
            <person name="Wang X."/>
            <person name="Falini L.B."/>
            <person name="Barry K."/>
            <person name="Haridas S."/>
            <person name="Lipzen A."/>
            <person name="Labutti K."/>
            <person name="Grigoriev I.V."/>
            <person name="Murat C."/>
            <person name="Martin F."/>
            <person name="Albertini E."/>
            <person name="Donnini D."/>
            <person name="Bonito G."/>
        </authorList>
    </citation>
    <scope>NUCLEOTIDE SEQUENCE [LARGE SCALE GENOMIC DNA]</scope>
    <source>
        <strain evidence="4 5">Sb_GMNB300</strain>
    </source>
</reference>
<dbReference type="GO" id="GO:0102193">
    <property type="term" value="F:protein-ribulosamine 3-kinase activity"/>
    <property type="evidence" value="ECO:0007669"/>
    <property type="project" value="UniProtKB-EC"/>
</dbReference>
<accession>A0A5J5EMZ2</accession>
<dbReference type="PANTHER" id="PTHR12149:SF8">
    <property type="entry name" value="PROTEIN-RIBULOSAMINE 3-KINASE"/>
    <property type="match status" value="1"/>
</dbReference>
<dbReference type="SUPFAM" id="SSF56112">
    <property type="entry name" value="Protein kinase-like (PK-like)"/>
    <property type="match status" value="1"/>
</dbReference>
<dbReference type="Pfam" id="PF03881">
    <property type="entry name" value="Fructosamin_kin"/>
    <property type="match status" value="1"/>
</dbReference>
<comment type="caution">
    <text evidence="4">The sequence shown here is derived from an EMBL/GenBank/DDBJ whole genome shotgun (WGS) entry which is preliminary data.</text>
</comment>
<keyword evidence="4" id="KW-0418">Kinase</keyword>
<dbReference type="Gene3D" id="3.90.1200.10">
    <property type="match status" value="1"/>
</dbReference>
<name>A0A5J5EMZ2_9PEZI</name>
<evidence type="ECO:0000313" key="5">
    <source>
        <dbReference type="Proteomes" id="UP000326924"/>
    </source>
</evidence>
<proteinExistence type="predicted"/>
<evidence type="ECO:0000313" key="4">
    <source>
        <dbReference type="EMBL" id="KAA8896542.1"/>
    </source>
</evidence>
<protein>
    <recommendedName>
        <fullName evidence="1">protein-ribulosamine 3-kinase</fullName>
        <ecNumber evidence="1">2.7.1.172</ecNumber>
    </recommendedName>
</protein>
<dbReference type="Proteomes" id="UP000326924">
    <property type="component" value="Unassembled WGS sequence"/>
</dbReference>
<dbReference type="AlphaFoldDB" id="A0A5J5EMZ2"/>
<feature type="region of interest" description="Disordered" evidence="3">
    <location>
        <begin position="355"/>
        <end position="392"/>
    </location>
</feature>
<dbReference type="InParanoid" id="A0A5J5EMZ2"/>
<sequence>MFRAGRTRDGTLALTRAGLPPGTQILSASRHGSDRWARSAKVVAKLPDGTVRPYFLRGSAGESGKQMMRGEYESLLAIWNVVPTFCPRPIGWGAFKSKPNTYYNLSVFHERVSSPPDPGAFATMLARLHTRSKSPDGRFGFPVATFFGEVLNERVGADSWEECFTAAIRHLLALDEEINGADEALVELREELIARVIPRLLRPLVKIKPALIHGDLCLSNAGIGDSDSVEGSGNVMVWRPAAMYAHNEFELGMWRAVVNGFDRRFLRAYLKQVPISEPKSDFEDRNALYALRHVIACSIRYPGSAKYRLAIADEMRALVRRFSPGPDKALPLPGVDEEETLVDEVDGDGATVLVGTGTVAPPPPLNKAAKSEKVGNRAKSKSIVGGKLVKRL</sequence>
<gene>
    <name evidence="4" type="ORF">FN846DRAFT_783626</name>
</gene>
<dbReference type="InterPro" id="IPR011009">
    <property type="entry name" value="Kinase-like_dom_sf"/>
</dbReference>
<organism evidence="4 5">
    <name type="scientific">Sphaerosporella brunnea</name>
    <dbReference type="NCBI Taxonomy" id="1250544"/>
    <lineage>
        <taxon>Eukaryota</taxon>
        <taxon>Fungi</taxon>
        <taxon>Dikarya</taxon>
        <taxon>Ascomycota</taxon>
        <taxon>Pezizomycotina</taxon>
        <taxon>Pezizomycetes</taxon>
        <taxon>Pezizales</taxon>
        <taxon>Pyronemataceae</taxon>
        <taxon>Sphaerosporella</taxon>
    </lineage>
</organism>
<keyword evidence="4" id="KW-0808">Transferase</keyword>